<name>A0A060BV60_9HYPH</name>
<dbReference type="AlphaFoldDB" id="A0A060BV60"/>
<reference evidence="1" key="1">
    <citation type="journal article" date="2013" name="Environ. Microbiol.">
        <title>Seasonally variable intestinal metagenomes of the red palm weevil (Rhynchophorus ferrugineus).</title>
        <authorList>
            <person name="Jia S."/>
            <person name="Zhang X."/>
            <person name="Zhang G."/>
            <person name="Yin A."/>
            <person name="Zhang S."/>
            <person name="Li F."/>
            <person name="Wang L."/>
            <person name="Zhao D."/>
            <person name="Yun Q."/>
            <person name="Tala"/>
            <person name="Wang J."/>
            <person name="Sun G."/>
            <person name="Baabdullah M."/>
            <person name="Yu X."/>
            <person name="Hu S."/>
            <person name="Al-Mssallem I.S."/>
            <person name="Yu J."/>
        </authorList>
    </citation>
    <scope>NUCLEOTIDE SEQUENCE</scope>
</reference>
<dbReference type="SUPFAM" id="SSF50685">
    <property type="entry name" value="Barwin-like endoglucanases"/>
    <property type="match status" value="1"/>
</dbReference>
<evidence type="ECO:0000313" key="1">
    <source>
        <dbReference type="EMBL" id="AIA84371.1"/>
    </source>
</evidence>
<proteinExistence type="predicted"/>
<dbReference type="InterPro" id="IPR036908">
    <property type="entry name" value="RlpA-like_sf"/>
</dbReference>
<accession>A0A060BV60</accession>
<dbReference type="EMBL" id="KF117118">
    <property type="protein sequence ID" value="AIA84371.1"/>
    <property type="molecule type" value="Genomic_DNA"/>
</dbReference>
<dbReference type="Gene3D" id="2.40.40.10">
    <property type="entry name" value="RlpA-like domain"/>
    <property type="match status" value="1"/>
</dbReference>
<protein>
    <submittedName>
        <fullName evidence="1">CAZy families GH102 protein</fullName>
    </submittedName>
</protein>
<organism evidence="1">
    <name type="scientific">uncultured Mesorhizobium sp</name>
    <dbReference type="NCBI Taxonomy" id="233795"/>
    <lineage>
        <taxon>Bacteria</taxon>
        <taxon>Pseudomonadati</taxon>
        <taxon>Pseudomonadota</taxon>
        <taxon>Alphaproteobacteria</taxon>
        <taxon>Hyphomicrobiales</taxon>
        <taxon>Phyllobacteriaceae</taxon>
        <taxon>Mesorhizobium</taxon>
        <taxon>environmental samples</taxon>
    </lineage>
</organism>
<sequence length="39" mass="3850">MVGPARGDLFAGSGDIAGEIAGVVRAAADFHALVPRALT</sequence>